<name>A0ABD2BMT7_VESSQ</name>
<reference evidence="1 2" key="1">
    <citation type="journal article" date="2024" name="Ann. Entomol. Soc. Am.">
        <title>Genomic analyses of the southern and eastern yellowjacket wasps (Hymenoptera: Vespidae) reveal evolutionary signatures of social life.</title>
        <authorList>
            <person name="Catto M.A."/>
            <person name="Caine P.B."/>
            <person name="Orr S.E."/>
            <person name="Hunt B.G."/>
            <person name="Goodisman M.A.D."/>
        </authorList>
    </citation>
    <scope>NUCLEOTIDE SEQUENCE [LARGE SCALE GENOMIC DNA]</scope>
    <source>
        <strain evidence="1">233</strain>
        <tissue evidence="1">Head and thorax</tissue>
    </source>
</reference>
<dbReference type="Proteomes" id="UP001607302">
    <property type="component" value="Unassembled WGS sequence"/>
</dbReference>
<dbReference type="EMBL" id="JAUDFV010000074">
    <property type="protein sequence ID" value="KAL2734094.1"/>
    <property type="molecule type" value="Genomic_DNA"/>
</dbReference>
<proteinExistence type="predicted"/>
<gene>
    <name evidence="1" type="ORF">V1478_003792</name>
</gene>
<evidence type="ECO:0000313" key="1">
    <source>
        <dbReference type="EMBL" id="KAL2734094.1"/>
    </source>
</evidence>
<comment type="caution">
    <text evidence="1">The sequence shown here is derived from an EMBL/GenBank/DDBJ whole genome shotgun (WGS) entry which is preliminary data.</text>
</comment>
<organism evidence="1 2">
    <name type="scientific">Vespula squamosa</name>
    <name type="common">Southern yellow jacket</name>
    <name type="synonym">Wasp</name>
    <dbReference type="NCBI Taxonomy" id="30214"/>
    <lineage>
        <taxon>Eukaryota</taxon>
        <taxon>Metazoa</taxon>
        <taxon>Ecdysozoa</taxon>
        <taxon>Arthropoda</taxon>
        <taxon>Hexapoda</taxon>
        <taxon>Insecta</taxon>
        <taxon>Pterygota</taxon>
        <taxon>Neoptera</taxon>
        <taxon>Endopterygota</taxon>
        <taxon>Hymenoptera</taxon>
        <taxon>Apocrita</taxon>
        <taxon>Aculeata</taxon>
        <taxon>Vespoidea</taxon>
        <taxon>Vespidae</taxon>
        <taxon>Vespinae</taxon>
        <taxon>Vespula</taxon>
    </lineage>
</organism>
<dbReference type="AlphaFoldDB" id="A0ABD2BMT7"/>
<accession>A0ABD2BMT7</accession>
<evidence type="ECO:0000313" key="2">
    <source>
        <dbReference type="Proteomes" id="UP001607302"/>
    </source>
</evidence>
<protein>
    <submittedName>
        <fullName evidence="1">Small proline-rich protein 2H-like</fullName>
    </submittedName>
</protein>
<sequence length="114" mass="12375">MCCNIQKKASPCWNDMEELKYLLCAIDCCKCPPAPPKPMCRIILPPRIQEIGCCMPCQRPVCCPPPPCCLPLSPGPCCPCPLPPPLCPLPPPCPPPPKPCCPPPCPLPCYPRIC</sequence>
<keyword evidence="2" id="KW-1185">Reference proteome</keyword>
<dbReference type="PRINTS" id="PR00021">
    <property type="entry name" value="PRORICH"/>
</dbReference>